<dbReference type="AlphaFoldDB" id="C5LLD4"/>
<name>C5LLD4_PERM5</name>
<evidence type="ECO:0000256" key="1">
    <source>
        <dbReference type="SAM" id="Coils"/>
    </source>
</evidence>
<feature type="coiled-coil region" evidence="1">
    <location>
        <begin position="25"/>
        <end position="83"/>
    </location>
</feature>
<feature type="compositionally biased region" description="Basic and acidic residues" evidence="2">
    <location>
        <begin position="297"/>
        <end position="310"/>
    </location>
</feature>
<organism evidence="4">
    <name type="scientific">Perkinsus marinus (strain ATCC 50983 / TXsc)</name>
    <dbReference type="NCBI Taxonomy" id="423536"/>
    <lineage>
        <taxon>Eukaryota</taxon>
        <taxon>Sar</taxon>
        <taxon>Alveolata</taxon>
        <taxon>Perkinsozoa</taxon>
        <taxon>Perkinsea</taxon>
        <taxon>Perkinsida</taxon>
        <taxon>Perkinsidae</taxon>
        <taxon>Perkinsus</taxon>
    </lineage>
</organism>
<proteinExistence type="predicted"/>
<reference evidence="3 4" key="1">
    <citation type="submission" date="2008-07" db="EMBL/GenBank/DDBJ databases">
        <authorList>
            <person name="El-Sayed N."/>
            <person name="Caler E."/>
            <person name="Inman J."/>
            <person name="Amedeo P."/>
            <person name="Hass B."/>
            <person name="Wortman J."/>
        </authorList>
    </citation>
    <scope>NUCLEOTIDE SEQUENCE [LARGE SCALE GENOMIC DNA]</scope>
    <source>
        <strain evidence="4">ATCC 50983 / TXsc</strain>
    </source>
</reference>
<evidence type="ECO:0000313" key="3">
    <source>
        <dbReference type="EMBL" id="EER02493.1"/>
    </source>
</evidence>
<sequence length="581" mass="64270">MSSYFSSSTSAAAPTISATAQDFQIHALEVQLAGVTEERDALVRRLKKHKFWSSSSSMWILQLQEKQEEITSLQVKMANMEARLAELSRPSQSSAVITPSLATSTMIDGECQTTLEGSWGCAEDGSEDSSPSYFSSINAALADATKAELVKKVRALQRQVEVMRPKVSQCYALDAEVTQLKESMKNRGGGGGGIDSAVDTSGLHFMENASTQTDSSVASHGGSQTVAAWQQVGQLRDKLRDTEIALRRSQRQLSDLQEQHARAGAELRASWAKREAETSMTNVMALCPSCSKSTSGSEKDDSSTVEKEAEEKLEELKLSLATSQERVDSFANELFKAQDQLSSASSQLIQQRRRINGMEKEIEALKRKLSEQYELSAQRREGDQSLAASRQEVIDELSDQIRSWVASHRELLQKYQALEREAELLRIEVADRASELSLAQARADKEVSNARALKIEYAEATSQLAIARRKVDELKASHVGIRFDDTLCTVRSSGGFEYVWTISRVAILWWEFLFLRWLPDRASCRCGFVTIGSFGTTSNAARISQTSRIAASTCPLSCWGPPKLLIPKLGWIKNERLEVVS</sequence>
<dbReference type="InParanoid" id="C5LLD4"/>
<evidence type="ECO:0000256" key="2">
    <source>
        <dbReference type="SAM" id="MobiDB-lite"/>
    </source>
</evidence>
<feature type="coiled-coil region" evidence="1">
    <location>
        <begin position="232"/>
        <end position="266"/>
    </location>
</feature>
<feature type="region of interest" description="Disordered" evidence="2">
    <location>
        <begin position="288"/>
        <end position="310"/>
    </location>
</feature>
<feature type="coiled-coil region" evidence="1">
    <location>
        <begin position="401"/>
        <end position="477"/>
    </location>
</feature>
<dbReference type="EMBL" id="GG683102">
    <property type="protein sequence ID" value="EER02493.1"/>
    <property type="molecule type" value="Genomic_DNA"/>
</dbReference>
<dbReference type="GeneID" id="9047515"/>
<dbReference type="RefSeq" id="XP_002769775.1">
    <property type="nucleotide sequence ID" value="XM_002769729.1"/>
</dbReference>
<gene>
    <name evidence="3" type="ORF">Pmar_PMAR004856</name>
</gene>
<keyword evidence="4" id="KW-1185">Reference proteome</keyword>
<protein>
    <submittedName>
        <fullName evidence="3">Uncharacterized protein</fullName>
    </submittedName>
</protein>
<evidence type="ECO:0000313" key="4">
    <source>
        <dbReference type="Proteomes" id="UP000007800"/>
    </source>
</evidence>
<dbReference type="Proteomes" id="UP000007800">
    <property type="component" value="Unassembled WGS sequence"/>
</dbReference>
<accession>C5LLD4</accession>
<keyword evidence="1" id="KW-0175">Coiled coil</keyword>